<sequence>MTYPGFDLTQIDPRLAFQQADRIASANLPEQIATSPKFLIEVYDNVYNVVGEIGDYISATVTFQLNGVGTATIVMKGDDPLWETVMACGTTVVPITIWVNNRRWSGRVDTAEDARVDGVDTVTLQCISDYAWLQRILVWPNAYLPIEVQEPKQATYIGPACSVISFLLHDNVIRLQAGLWEFFNNILDPQAWFATAIEGRGLLTPVAIVPVDLIHDQSKWVAVTSQMASADTLIEQITKDQGISVTADLWLPGEPQPTTAFTLTQPTIVIRIRDNSGLTGPTGTMIDGLIREVVDIADGTFGEAIQPFTASEFAPPGVDLAAYFGFNWKRPWILLTDHPRGGVKEFHTMGHHTQAHTVVSGGRSPEWVNKLIDLILEFALSEILLAIGVVGIASTLLDGVFDNIILAYQEIENAPRRFQNGPYCFPEVFVSAGSTAYTLSEFFNLFNGMWDSRGYYSWELVYYDGEPYSFGYDFDLGDLTSWLRRNKLYTDYVLTVTATDDRTKRVEVTVQVGDNKSRESPWASLQRNLSGLQSAMQAALLAQN</sequence>
<gene>
    <name evidence="2" type="ORF">ACFYU5_19135</name>
</gene>
<evidence type="ECO:0000313" key="2">
    <source>
        <dbReference type="EMBL" id="MFF0498528.1"/>
    </source>
</evidence>
<name>A0ABW6P5V6_9NOCA</name>
<feature type="domain" description="Gp28/Gp37-like" evidence="1">
    <location>
        <begin position="40"/>
        <end position="514"/>
    </location>
</feature>
<evidence type="ECO:0000259" key="1">
    <source>
        <dbReference type="Pfam" id="PF14594"/>
    </source>
</evidence>
<accession>A0ABW6P5V6</accession>
<protein>
    <recommendedName>
        <fullName evidence="1">Gp28/Gp37-like domain-containing protein</fullName>
    </recommendedName>
</protein>
<comment type="caution">
    <text evidence="2">The sequence shown here is derived from an EMBL/GenBank/DDBJ whole genome shotgun (WGS) entry which is preliminary data.</text>
</comment>
<dbReference type="EMBL" id="JBIAMT010000003">
    <property type="protein sequence ID" value="MFF0498528.1"/>
    <property type="molecule type" value="Genomic_DNA"/>
</dbReference>
<dbReference type="RefSeq" id="WP_387396059.1">
    <property type="nucleotide sequence ID" value="NZ_JBIAMT010000003.1"/>
</dbReference>
<reference evidence="2 3" key="1">
    <citation type="submission" date="2024-10" db="EMBL/GenBank/DDBJ databases">
        <title>The Natural Products Discovery Center: Release of the First 8490 Sequenced Strains for Exploring Actinobacteria Biosynthetic Diversity.</title>
        <authorList>
            <person name="Kalkreuter E."/>
            <person name="Kautsar S.A."/>
            <person name="Yang D."/>
            <person name="Bader C.D."/>
            <person name="Teijaro C.N."/>
            <person name="Fluegel L."/>
            <person name="Davis C.M."/>
            <person name="Simpson J.R."/>
            <person name="Lauterbach L."/>
            <person name="Steele A.D."/>
            <person name="Gui C."/>
            <person name="Meng S."/>
            <person name="Li G."/>
            <person name="Viehrig K."/>
            <person name="Ye F."/>
            <person name="Su P."/>
            <person name="Kiefer A.F."/>
            <person name="Nichols A."/>
            <person name="Cepeda A.J."/>
            <person name="Yan W."/>
            <person name="Fan B."/>
            <person name="Jiang Y."/>
            <person name="Adhikari A."/>
            <person name="Zheng C.-J."/>
            <person name="Schuster L."/>
            <person name="Cowan T.M."/>
            <person name="Smanski M.J."/>
            <person name="Chevrette M.G."/>
            <person name="De Carvalho L.P.S."/>
            <person name="Shen B."/>
        </authorList>
    </citation>
    <scope>NUCLEOTIDE SEQUENCE [LARGE SCALE GENOMIC DNA]</scope>
    <source>
        <strain evidence="2 3">NPDC004119</strain>
    </source>
</reference>
<evidence type="ECO:0000313" key="3">
    <source>
        <dbReference type="Proteomes" id="UP001601442"/>
    </source>
</evidence>
<dbReference type="Pfam" id="PF14594">
    <property type="entry name" value="Sipho_Gp37"/>
    <property type="match status" value="1"/>
</dbReference>
<keyword evidence="3" id="KW-1185">Reference proteome</keyword>
<proteinExistence type="predicted"/>
<organism evidence="2 3">
    <name type="scientific">Nocardia aobensis</name>
    <dbReference type="NCBI Taxonomy" id="257277"/>
    <lineage>
        <taxon>Bacteria</taxon>
        <taxon>Bacillati</taxon>
        <taxon>Actinomycetota</taxon>
        <taxon>Actinomycetes</taxon>
        <taxon>Mycobacteriales</taxon>
        <taxon>Nocardiaceae</taxon>
        <taxon>Nocardia</taxon>
    </lineage>
</organism>
<dbReference type="InterPro" id="IPR029432">
    <property type="entry name" value="Gp28/Gp37-like_dom"/>
</dbReference>
<dbReference type="Proteomes" id="UP001601442">
    <property type="component" value="Unassembled WGS sequence"/>
</dbReference>